<evidence type="ECO:0000259" key="2">
    <source>
        <dbReference type="Pfam" id="PF13529"/>
    </source>
</evidence>
<dbReference type="InterPro" id="IPR006311">
    <property type="entry name" value="TAT_signal"/>
</dbReference>
<dbReference type="OrthoDB" id="9789941at2"/>
<protein>
    <submittedName>
        <fullName evidence="3">Peptidase C39 family protein</fullName>
    </submittedName>
</protein>
<evidence type="ECO:0000256" key="1">
    <source>
        <dbReference type="SAM" id="SignalP"/>
    </source>
</evidence>
<accession>A0A6I6FUU3</accession>
<dbReference type="PROSITE" id="PS51318">
    <property type="entry name" value="TAT"/>
    <property type="match status" value="1"/>
</dbReference>
<dbReference type="InterPro" id="IPR039563">
    <property type="entry name" value="Peptidase_C39_single_dom"/>
</dbReference>
<dbReference type="KEGG" id="sfic:EIZ62_28075"/>
<name>A0A6I6FUU3_9ACTN</name>
<dbReference type="InterPro" id="IPR039564">
    <property type="entry name" value="Peptidase_C39-like"/>
</dbReference>
<keyword evidence="1" id="KW-0732">Signal</keyword>
<reference evidence="3 4" key="1">
    <citation type="submission" date="2018-12" db="EMBL/GenBank/DDBJ databases">
        <title>Complete genome sequence of Streptomyces ficellus NRRL8067, the producer of ficellomycin, feldamycin and nojirimycin.</title>
        <authorList>
            <person name="Zhang H."/>
            <person name="Yue R."/>
            <person name="Liu Y."/>
            <person name="Li M."/>
            <person name="Mu H."/>
            <person name="Zhang J."/>
        </authorList>
    </citation>
    <scope>NUCLEOTIDE SEQUENCE [LARGE SCALE GENOMIC DNA]</scope>
    <source>
        <strain evidence="3 4">NRRL 8067</strain>
    </source>
</reference>
<dbReference type="CDD" id="cd02549">
    <property type="entry name" value="Peptidase_C39A"/>
    <property type="match status" value="1"/>
</dbReference>
<dbReference type="EMBL" id="CP034279">
    <property type="protein sequence ID" value="QGV81678.1"/>
    <property type="molecule type" value="Genomic_DNA"/>
</dbReference>
<organism evidence="3 4">
    <name type="scientific">Streptomyces ficellus</name>
    <dbReference type="NCBI Taxonomy" id="1977088"/>
    <lineage>
        <taxon>Bacteria</taxon>
        <taxon>Bacillati</taxon>
        <taxon>Actinomycetota</taxon>
        <taxon>Actinomycetes</taxon>
        <taxon>Kitasatosporales</taxon>
        <taxon>Streptomycetaceae</taxon>
        <taxon>Streptomyces</taxon>
    </lineage>
</organism>
<keyword evidence="4" id="KW-1185">Reference proteome</keyword>
<feature type="signal peptide" evidence="1">
    <location>
        <begin position="1"/>
        <end position="37"/>
    </location>
</feature>
<dbReference type="Gene3D" id="3.90.70.10">
    <property type="entry name" value="Cysteine proteinases"/>
    <property type="match status" value="1"/>
</dbReference>
<sequence>MTSSPPPGASSAARRTVLAAALATVGTAAASSAPASAVDAAPGRRPRTSSRLIDNRFWTSYTDWRSGTRAGTRAVASRRPGLVIGTPAGRTDYTDPHTGRRATWEYATWTSPEHTSTVPATEVIASWNADTPAGTWITVELRGRYSDGTGTPWYVMGRWAAGDGDIRRTSVDDQKDGRSAVWTDTLAVDDPATGLRLAAYRLRLTLLREPGTRLTPTVWRAGAMASDVPDRFTVPASRPGLARELVVPRYSQNIHIGRYPEYDNGGEAWCSPTSSQMILEYWGRRPTAEDLAWVDPDYTDPQVCHAARHTFDFQYDGCGNWPFNAAYAATYDGMNAVVTRLRSLTELETLIRAGIPVITSQSFLATELTGAGYGTAGHLMTVIGFTDGGDVIANDPASPDNAAVRRVYRRREWENIWLRTKRHNAAGKVVSGTGGVCYLYWPAHPTSAQRRALAAVGVR</sequence>
<feature type="chain" id="PRO_5038994291" evidence="1">
    <location>
        <begin position="38"/>
        <end position="459"/>
    </location>
</feature>
<proteinExistence type="predicted"/>
<dbReference type="RefSeq" id="WP_156695418.1">
    <property type="nucleotide sequence ID" value="NZ_CP034279.1"/>
</dbReference>
<evidence type="ECO:0000313" key="3">
    <source>
        <dbReference type="EMBL" id="QGV81678.1"/>
    </source>
</evidence>
<feature type="domain" description="Peptidase C39-like" evidence="2">
    <location>
        <begin position="247"/>
        <end position="397"/>
    </location>
</feature>
<evidence type="ECO:0000313" key="4">
    <source>
        <dbReference type="Proteomes" id="UP000422572"/>
    </source>
</evidence>
<dbReference type="AlphaFoldDB" id="A0A6I6FUU3"/>
<dbReference type="Pfam" id="PF13529">
    <property type="entry name" value="Peptidase_C39_2"/>
    <property type="match status" value="1"/>
</dbReference>
<dbReference type="Proteomes" id="UP000422572">
    <property type="component" value="Chromosome"/>
</dbReference>
<gene>
    <name evidence="3" type="ORF">EIZ62_28075</name>
</gene>